<dbReference type="KEGG" id="vg:62682687"/>
<keyword evidence="2" id="KW-1185">Reference proteome</keyword>
<name>A0A5Q2F7T0_9CAUD</name>
<reference evidence="1 2" key="1">
    <citation type="submission" date="2019-09" db="EMBL/GenBank/DDBJ databases">
        <title>Transcriptional response of Serratia to Siphovirus infection.</title>
        <authorList>
            <person name="Malone L.M."/>
            <person name="Fineran P.C."/>
        </authorList>
    </citation>
    <scope>NUCLEOTIDE SEQUENCE [LARGE SCALE GENOMIC DNA]</scope>
</reference>
<dbReference type="Proteomes" id="UP000345177">
    <property type="component" value="Segment"/>
</dbReference>
<accession>A0A5Q2F7T0</accession>
<evidence type="ECO:0000313" key="1">
    <source>
        <dbReference type="EMBL" id="QGF20937.1"/>
    </source>
</evidence>
<sequence length="77" mass="8855">MKLTAYQKETLQALADGQVMLRGKFDRYWWESNDHLCSVVARRLKSKGLIRTVYLNSVRDKVELTPAGKALTEKAEK</sequence>
<evidence type="ECO:0000313" key="2">
    <source>
        <dbReference type="Proteomes" id="UP000345177"/>
    </source>
</evidence>
<protein>
    <submittedName>
        <fullName evidence="1">Uncharacterized protein</fullName>
    </submittedName>
</protein>
<dbReference type="EMBL" id="MN505213">
    <property type="protein sequence ID" value="QGF20937.1"/>
    <property type="molecule type" value="Genomic_DNA"/>
</dbReference>
<dbReference type="GeneID" id="62682687"/>
<proteinExistence type="predicted"/>
<organism evidence="1 2">
    <name type="scientific">Serratia phage JS26</name>
    <dbReference type="NCBI Taxonomy" id="2315217"/>
    <lineage>
        <taxon>Viruses</taxon>
        <taxon>Duplodnaviria</taxon>
        <taxon>Heunggongvirae</taxon>
        <taxon>Uroviricota</taxon>
        <taxon>Caudoviricetes</taxon>
        <taxon>Casjensviridae</taxon>
        <taxon>Dunedinvirus</taxon>
        <taxon>Dunedinvirus JS26</taxon>
    </lineage>
</organism>
<dbReference type="RefSeq" id="YP_010000047.1">
    <property type="nucleotide sequence ID" value="NC_053012.1"/>
</dbReference>